<evidence type="ECO:0000313" key="1">
    <source>
        <dbReference type="EMBL" id="KAF6224582.1"/>
    </source>
</evidence>
<keyword evidence="2" id="KW-1185">Reference proteome</keyword>
<comment type="caution">
    <text evidence="1">The sequence shown here is derived from an EMBL/GenBank/DDBJ whole genome shotgun (WGS) entry which is preliminary data.</text>
</comment>
<dbReference type="AlphaFoldDB" id="A0A8H6CJC6"/>
<dbReference type="EMBL" id="JACCJC010000117">
    <property type="protein sequence ID" value="KAF6224582.1"/>
    <property type="molecule type" value="Genomic_DNA"/>
</dbReference>
<dbReference type="Proteomes" id="UP000578531">
    <property type="component" value="Unassembled WGS sequence"/>
</dbReference>
<dbReference type="RefSeq" id="XP_037158280.1">
    <property type="nucleotide sequence ID" value="XM_037314851.1"/>
</dbReference>
<accession>A0A8H6CJC6</accession>
<name>A0A8H6CJC6_9LECA</name>
<gene>
    <name evidence="1" type="ORF">HO173_013022</name>
</gene>
<sequence length="76" mass="8696">MEEFTHNAIDFQAWEFGTPYSDRHSEDCALYRADNTTMSDEGVPAVYGPFKTHDDEPSFLVGFETKDGSEMIKHFV</sequence>
<reference evidence="1 2" key="1">
    <citation type="journal article" date="2020" name="Genomics">
        <title>Complete, high-quality genomes from long-read metagenomic sequencing of two wolf lichen thalli reveals enigmatic genome architecture.</title>
        <authorList>
            <person name="McKenzie S.K."/>
            <person name="Walston R.F."/>
            <person name="Allen J.L."/>
        </authorList>
    </citation>
    <scope>NUCLEOTIDE SEQUENCE [LARGE SCALE GENOMIC DNA]</scope>
    <source>
        <strain evidence="1">WasteWater2</strain>
    </source>
</reference>
<protein>
    <submittedName>
        <fullName evidence="1">Uncharacterized protein</fullName>
    </submittedName>
</protein>
<proteinExistence type="predicted"/>
<organism evidence="1 2">
    <name type="scientific">Letharia columbiana</name>
    <dbReference type="NCBI Taxonomy" id="112416"/>
    <lineage>
        <taxon>Eukaryota</taxon>
        <taxon>Fungi</taxon>
        <taxon>Dikarya</taxon>
        <taxon>Ascomycota</taxon>
        <taxon>Pezizomycotina</taxon>
        <taxon>Lecanoromycetes</taxon>
        <taxon>OSLEUM clade</taxon>
        <taxon>Lecanoromycetidae</taxon>
        <taxon>Lecanorales</taxon>
        <taxon>Lecanorineae</taxon>
        <taxon>Parmeliaceae</taxon>
        <taxon>Letharia</taxon>
    </lineage>
</organism>
<dbReference type="OrthoDB" id="5271918at2759"/>
<evidence type="ECO:0000313" key="2">
    <source>
        <dbReference type="Proteomes" id="UP000578531"/>
    </source>
</evidence>
<dbReference type="GeneID" id="59294654"/>